<feature type="compositionally biased region" description="Polar residues" evidence="1">
    <location>
        <begin position="597"/>
        <end position="613"/>
    </location>
</feature>
<accession>A0A6A5UE02</accession>
<evidence type="ECO:0000313" key="3">
    <source>
        <dbReference type="Proteomes" id="UP000800035"/>
    </source>
</evidence>
<feature type="compositionally biased region" description="Low complexity" evidence="1">
    <location>
        <begin position="438"/>
        <end position="457"/>
    </location>
</feature>
<evidence type="ECO:0000313" key="2">
    <source>
        <dbReference type="EMBL" id="KAF1959337.1"/>
    </source>
</evidence>
<feature type="compositionally biased region" description="Low complexity" evidence="1">
    <location>
        <begin position="621"/>
        <end position="632"/>
    </location>
</feature>
<feature type="region of interest" description="Disordered" evidence="1">
    <location>
        <begin position="86"/>
        <end position="106"/>
    </location>
</feature>
<protein>
    <submittedName>
        <fullName evidence="2">Uncharacterized protein</fullName>
    </submittedName>
</protein>
<dbReference type="EMBL" id="ML976985">
    <property type="protein sequence ID" value="KAF1959337.1"/>
    <property type="molecule type" value="Genomic_DNA"/>
</dbReference>
<dbReference type="AlphaFoldDB" id="A0A6A5UE02"/>
<feature type="region of interest" description="Disordered" evidence="1">
    <location>
        <begin position="417"/>
        <end position="525"/>
    </location>
</feature>
<dbReference type="Proteomes" id="UP000800035">
    <property type="component" value="Unassembled WGS sequence"/>
</dbReference>
<feature type="region of interest" description="Disordered" evidence="1">
    <location>
        <begin position="186"/>
        <end position="214"/>
    </location>
</feature>
<proteinExistence type="predicted"/>
<keyword evidence="3" id="KW-1185">Reference proteome</keyword>
<dbReference type="OrthoDB" id="3771671at2759"/>
<name>A0A6A5UE02_9PLEO</name>
<evidence type="ECO:0000256" key="1">
    <source>
        <dbReference type="SAM" id="MobiDB-lite"/>
    </source>
</evidence>
<feature type="compositionally biased region" description="Pro residues" evidence="1">
    <location>
        <begin position="124"/>
        <end position="145"/>
    </location>
</feature>
<feature type="compositionally biased region" description="Basic and acidic residues" evidence="1">
    <location>
        <begin position="777"/>
        <end position="787"/>
    </location>
</feature>
<sequence length="815" mass="88383">MASARSCGASFFDSSMGPSDTTFGHNQPLSTAHQKSSVCYIFTHQGFSHTRRLYEFIKFAMKQRESLGIPTFSQLLAKTITQGMHRSRPDQMSSPFTQENISSSSLEGMERPIRSFKSFIKTAPPIPRPLGKPLPPTPSPRPSFSPPSSTISAPAPTSPAGRHSSVLSWRAPVDWSETDASPGLIARTYSPLLPDPSPELSNTADEPSSSMGDMPRLVPIYERPQSYVDLGPPPRSPPRSPLPAPPTWTLNGTTKEIPVVKHLPSANHKHNSSTVPARNMAGYKSDLRYPAASPGNSVHISVTSKASTKEKAFASLGIGSPRQQTAILEDRPHDPESIPPMERTRADRQYLRGKKLRALNKGSPLADDSWEDTEMDDKTRMLSFSQDYHDLLVDQYQEMNVRAEEIMRSVGPHQVNVEGESSWPTLQPQDGEHLYPQPLSWSNNSTASSPPSSPRRSSFLHKQSQDETSQRSISAGPKDSKHKRISSWVPHRLSVVQARRRPSPGTDRWPNQPAPPLQKHIPEDVVDDKTKDDLRFSLFFPPSKSIGFGKKSKDNNTSPSPKAPPLAASPPSATPLMRLPGGLAVVRHSPSPAPKSETASMTELSPTSANDSDYSPRSENRSSFSSRMSNSPIALGVAVRNTYRSSGGSYYSKRSSGSNTSPQHPLATELANPYQTPPPLLPPPPSAPQTPPTLPSPSASSPTLSPNAWKRLRGRSIGSSGSESSLRPSFLAKAKEARKRHYREARQERLKKSIKVLGPTDPGVVSGYVSGGGGRVSAEEDKGRADSDGDGGVVGGVGVRGRVPGYLTGEVRRGG</sequence>
<reference evidence="2" key="1">
    <citation type="journal article" date="2020" name="Stud. Mycol.">
        <title>101 Dothideomycetes genomes: a test case for predicting lifestyles and emergence of pathogens.</title>
        <authorList>
            <person name="Haridas S."/>
            <person name="Albert R."/>
            <person name="Binder M."/>
            <person name="Bloem J."/>
            <person name="Labutti K."/>
            <person name="Salamov A."/>
            <person name="Andreopoulos B."/>
            <person name="Baker S."/>
            <person name="Barry K."/>
            <person name="Bills G."/>
            <person name="Bluhm B."/>
            <person name="Cannon C."/>
            <person name="Castanera R."/>
            <person name="Culley D."/>
            <person name="Daum C."/>
            <person name="Ezra D."/>
            <person name="Gonzalez J."/>
            <person name="Henrissat B."/>
            <person name="Kuo A."/>
            <person name="Liang C."/>
            <person name="Lipzen A."/>
            <person name="Lutzoni F."/>
            <person name="Magnuson J."/>
            <person name="Mondo S."/>
            <person name="Nolan M."/>
            <person name="Ohm R."/>
            <person name="Pangilinan J."/>
            <person name="Park H.-J."/>
            <person name="Ramirez L."/>
            <person name="Alfaro M."/>
            <person name="Sun H."/>
            <person name="Tritt A."/>
            <person name="Yoshinaga Y."/>
            <person name="Zwiers L.-H."/>
            <person name="Turgeon B."/>
            <person name="Goodwin S."/>
            <person name="Spatafora J."/>
            <person name="Crous P."/>
            <person name="Grigoriev I."/>
        </authorList>
    </citation>
    <scope>NUCLEOTIDE SEQUENCE</scope>
    <source>
        <strain evidence="2">CBS 675.92</strain>
    </source>
</reference>
<feature type="compositionally biased region" description="Gly residues" evidence="1">
    <location>
        <begin position="790"/>
        <end position="799"/>
    </location>
</feature>
<feature type="region of interest" description="Disordered" evidence="1">
    <location>
        <begin position="121"/>
        <end position="165"/>
    </location>
</feature>
<organism evidence="2 3">
    <name type="scientific">Byssothecium circinans</name>
    <dbReference type="NCBI Taxonomy" id="147558"/>
    <lineage>
        <taxon>Eukaryota</taxon>
        <taxon>Fungi</taxon>
        <taxon>Dikarya</taxon>
        <taxon>Ascomycota</taxon>
        <taxon>Pezizomycotina</taxon>
        <taxon>Dothideomycetes</taxon>
        <taxon>Pleosporomycetidae</taxon>
        <taxon>Pleosporales</taxon>
        <taxon>Massarineae</taxon>
        <taxon>Massarinaceae</taxon>
        <taxon>Byssothecium</taxon>
    </lineage>
</organism>
<feature type="compositionally biased region" description="Low complexity" evidence="1">
    <location>
        <begin position="696"/>
        <end position="706"/>
    </location>
</feature>
<gene>
    <name evidence="2" type="ORF">CC80DRAFT_585777</name>
</gene>
<feature type="compositionally biased region" description="Polar residues" evidence="1">
    <location>
        <begin position="202"/>
        <end position="211"/>
    </location>
</feature>
<feature type="compositionally biased region" description="Pro residues" evidence="1">
    <location>
        <begin position="675"/>
        <end position="695"/>
    </location>
</feature>
<feature type="compositionally biased region" description="Low complexity" evidence="1">
    <location>
        <begin position="715"/>
        <end position="731"/>
    </location>
</feature>
<feature type="compositionally biased region" description="Low complexity" evidence="1">
    <location>
        <begin position="146"/>
        <end position="161"/>
    </location>
</feature>
<feature type="region of interest" description="Disordered" evidence="1">
    <location>
        <begin position="753"/>
        <end position="799"/>
    </location>
</feature>
<feature type="compositionally biased region" description="Low complexity" evidence="1">
    <location>
        <begin position="640"/>
        <end position="661"/>
    </location>
</feature>
<feature type="region of interest" description="Disordered" evidence="1">
    <location>
        <begin position="545"/>
        <end position="739"/>
    </location>
</feature>